<gene>
    <name evidence="3" type="primary">comEA</name>
    <name evidence="3" type="ORF">CPRO_20880</name>
    <name evidence="4" type="ORF">SAMN02745151_02109</name>
</gene>
<dbReference type="GO" id="GO:0006281">
    <property type="term" value="P:DNA repair"/>
    <property type="evidence" value="ECO:0007669"/>
    <property type="project" value="InterPro"/>
</dbReference>
<dbReference type="GO" id="GO:0003677">
    <property type="term" value="F:DNA binding"/>
    <property type="evidence" value="ECO:0007669"/>
    <property type="project" value="InterPro"/>
</dbReference>
<dbReference type="EMBL" id="FQUA01000009">
    <property type="protein sequence ID" value="SHE88704.1"/>
    <property type="molecule type" value="Genomic_DNA"/>
</dbReference>
<dbReference type="InterPro" id="IPR010994">
    <property type="entry name" value="RuvA_2-like"/>
</dbReference>
<dbReference type="Proteomes" id="UP000068026">
    <property type="component" value="Chromosome"/>
</dbReference>
<evidence type="ECO:0000256" key="1">
    <source>
        <dbReference type="SAM" id="Phobius"/>
    </source>
</evidence>
<name>A0A0X8VAX8_ANAPI</name>
<evidence type="ECO:0000313" key="4">
    <source>
        <dbReference type="EMBL" id="SHE88704.1"/>
    </source>
</evidence>
<evidence type="ECO:0000313" key="3">
    <source>
        <dbReference type="EMBL" id="AMJ41669.1"/>
    </source>
</evidence>
<feature type="domain" description="Helix-hairpin-helix DNA-binding motif class 1" evidence="2">
    <location>
        <begin position="74"/>
        <end position="93"/>
    </location>
</feature>
<keyword evidence="1" id="KW-0812">Transmembrane</keyword>
<proteinExistence type="predicted"/>
<sequence>MEDLSLKKKGLQILFAIVLVFAITLIFLSIKGGKSLCMGSAVTVEELETRWTGEYKLFLPGTIGAININTANQETLESLPGVGKKLAKEIITYREKNGLFHGTEEMINVPGIGIKKLNAMKEYIIAE</sequence>
<dbReference type="NCBIfam" id="TIGR00426">
    <property type="entry name" value="competence protein ComEA helix-hairpin-helix repeat region"/>
    <property type="match status" value="1"/>
</dbReference>
<dbReference type="Proteomes" id="UP000184204">
    <property type="component" value="Unassembled WGS sequence"/>
</dbReference>
<dbReference type="PANTHER" id="PTHR21180:SF32">
    <property type="entry name" value="ENDONUCLEASE_EXONUCLEASE_PHOSPHATASE FAMILY DOMAIN-CONTAINING PROTEIN 1"/>
    <property type="match status" value="1"/>
</dbReference>
<dbReference type="EMBL" id="CP014223">
    <property type="protein sequence ID" value="AMJ41669.1"/>
    <property type="molecule type" value="Genomic_DNA"/>
</dbReference>
<dbReference type="Pfam" id="PF12836">
    <property type="entry name" value="HHH_3"/>
    <property type="match status" value="1"/>
</dbReference>
<evidence type="ECO:0000313" key="5">
    <source>
        <dbReference type="Proteomes" id="UP000068026"/>
    </source>
</evidence>
<evidence type="ECO:0000259" key="2">
    <source>
        <dbReference type="SMART" id="SM00278"/>
    </source>
</evidence>
<feature type="transmembrane region" description="Helical" evidence="1">
    <location>
        <begin position="12"/>
        <end position="30"/>
    </location>
</feature>
<feature type="domain" description="Helix-hairpin-helix DNA-binding motif class 1" evidence="2">
    <location>
        <begin position="104"/>
        <end position="123"/>
    </location>
</feature>
<reference evidence="4" key="3">
    <citation type="submission" date="2016-11" db="EMBL/GenBank/DDBJ databases">
        <authorList>
            <person name="Varghese N."/>
            <person name="Submissions S."/>
        </authorList>
    </citation>
    <scope>NUCLEOTIDE SEQUENCE</scope>
    <source>
        <strain evidence="4">DSM 1682</strain>
    </source>
</reference>
<accession>A0A0X8VAX8</accession>
<reference evidence="5" key="2">
    <citation type="submission" date="2016-01" db="EMBL/GenBank/DDBJ databases">
        <authorList>
            <person name="Poehlein A."/>
            <person name="Schlien K."/>
            <person name="Gottschalk G."/>
            <person name="Buckel W."/>
            <person name="Daniel R."/>
        </authorList>
    </citation>
    <scope>NUCLEOTIDE SEQUENCE [LARGE SCALE GENOMIC DNA]</scope>
    <source>
        <strain evidence="5">X2</strain>
    </source>
</reference>
<dbReference type="InterPro" id="IPR004509">
    <property type="entry name" value="Competence_ComEA_HhH"/>
</dbReference>
<dbReference type="InterPro" id="IPR051675">
    <property type="entry name" value="Endo/Exo/Phosphatase_dom_1"/>
</dbReference>
<dbReference type="SUPFAM" id="SSF47781">
    <property type="entry name" value="RuvA domain 2-like"/>
    <property type="match status" value="1"/>
</dbReference>
<dbReference type="AlphaFoldDB" id="A0A0X8VAX8"/>
<keyword evidence="1" id="KW-1133">Transmembrane helix</keyword>
<reference evidence="6" key="4">
    <citation type="submission" date="2016-11" db="EMBL/GenBank/DDBJ databases">
        <authorList>
            <person name="Jaros S."/>
            <person name="Januszkiewicz K."/>
            <person name="Wedrychowicz H."/>
        </authorList>
    </citation>
    <scope>NUCLEOTIDE SEQUENCE [LARGE SCALE GENOMIC DNA]</scope>
    <source>
        <strain evidence="6">DSM 1682</strain>
    </source>
</reference>
<keyword evidence="5" id="KW-1185">Reference proteome</keyword>
<dbReference type="PANTHER" id="PTHR21180">
    <property type="entry name" value="ENDONUCLEASE/EXONUCLEASE/PHOSPHATASE FAMILY DOMAIN-CONTAINING PROTEIN 1"/>
    <property type="match status" value="1"/>
</dbReference>
<dbReference type="KEGG" id="cpro:CPRO_20880"/>
<dbReference type="Gene3D" id="1.10.150.280">
    <property type="entry name" value="AF1531-like domain"/>
    <property type="match status" value="1"/>
</dbReference>
<dbReference type="InterPro" id="IPR003583">
    <property type="entry name" value="Hlx-hairpin-Hlx_DNA-bd_motif"/>
</dbReference>
<keyword evidence="1" id="KW-0472">Membrane</keyword>
<dbReference type="SMART" id="SM00278">
    <property type="entry name" value="HhH1"/>
    <property type="match status" value="2"/>
</dbReference>
<organism evidence="4 6">
    <name type="scientific">Anaerotignum propionicum DSM 1682</name>
    <dbReference type="NCBI Taxonomy" id="991789"/>
    <lineage>
        <taxon>Bacteria</taxon>
        <taxon>Bacillati</taxon>
        <taxon>Bacillota</taxon>
        <taxon>Clostridia</taxon>
        <taxon>Lachnospirales</taxon>
        <taxon>Anaerotignaceae</taxon>
        <taxon>Anaerotignum</taxon>
    </lineage>
</organism>
<evidence type="ECO:0000313" key="6">
    <source>
        <dbReference type="Proteomes" id="UP000184204"/>
    </source>
</evidence>
<reference evidence="3 5" key="1">
    <citation type="journal article" date="2016" name="Genome Announc.">
        <title>Complete Genome Sequence of the Amino Acid-Fermenting Clostridium propionicum X2 (DSM 1682).</title>
        <authorList>
            <person name="Poehlein A."/>
            <person name="Schlien K."/>
            <person name="Chowdhury N.P."/>
            <person name="Gottschalk G."/>
            <person name="Buckel W."/>
            <person name="Daniel R."/>
        </authorList>
    </citation>
    <scope>NUCLEOTIDE SEQUENCE [LARGE SCALE GENOMIC DNA]</scope>
    <source>
        <strain evidence="3 5">X2</strain>
    </source>
</reference>
<protein>
    <submittedName>
        <fullName evidence="3">ComE operon protein 1</fullName>
    </submittedName>
    <submittedName>
        <fullName evidence="4">Helix-hairpin-helix motif-containing protein</fullName>
    </submittedName>
</protein>